<dbReference type="InterPro" id="IPR015005">
    <property type="entry name" value="DUF1854"/>
</dbReference>
<dbReference type="Pfam" id="PF08909">
    <property type="entry name" value="DUF1854"/>
    <property type="match status" value="1"/>
</dbReference>
<evidence type="ECO:0000313" key="3">
    <source>
        <dbReference type="Proteomes" id="UP000237968"/>
    </source>
</evidence>
<dbReference type="AlphaFoldDB" id="A0A2S9XBX0"/>
<evidence type="ECO:0000313" key="2">
    <source>
        <dbReference type="EMBL" id="PRP90346.1"/>
    </source>
</evidence>
<proteinExistence type="predicted"/>
<gene>
    <name evidence="2" type="ORF">ENSA5_65430</name>
</gene>
<accession>A0A2S9XBX0</accession>
<dbReference type="RefSeq" id="WP_106395701.1">
    <property type="nucleotide sequence ID" value="NZ_PVNK01000283.1"/>
</dbReference>
<dbReference type="EMBL" id="PVNK01000283">
    <property type="protein sequence ID" value="PRP90346.1"/>
    <property type="molecule type" value="Genomic_DNA"/>
</dbReference>
<name>A0A2S9XBX0_9BACT</name>
<reference evidence="2 3" key="1">
    <citation type="submission" date="2018-03" db="EMBL/GenBank/DDBJ databases">
        <title>Draft Genome Sequences of the Obligatory Marine Myxobacteria Enhygromyxa salina SWB005.</title>
        <authorList>
            <person name="Poehlein A."/>
            <person name="Moghaddam J.A."/>
            <person name="Harms H."/>
            <person name="Alanjari M."/>
            <person name="Koenig G.M."/>
            <person name="Daniel R."/>
            <person name="Schaeberle T.F."/>
        </authorList>
    </citation>
    <scope>NUCLEOTIDE SEQUENCE [LARGE SCALE GENOMIC DNA]</scope>
    <source>
        <strain evidence="2 3">SWB005</strain>
    </source>
</reference>
<dbReference type="Proteomes" id="UP000237968">
    <property type="component" value="Unassembled WGS sequence"/>
</dbReference>
<sequence>MPSAAPPAPVSKLEGIRLWRDAFNKLHLELANGAVVSGVVVVSPFPLSAPDRCVLVRDPAGAELGMIADLDELDPRSRALVRDELAHQHLTTLILGVVGATGHRGVTTWEFETERGPRTVHIKQRGDVRTLPGGRVLFTDVNGMRYEIPNMDALDDASRLSLEAKM</sequence>
<dbReference type="OrthoDB" id="2852740at2"/>
<protein>
    <recommendedName>
        <fullName evidence="1">DUF1854 domain-containing protein</fullName>
    </recommendedName>
</protein>
<evidence type="ECO:0000259" key="1">
    <source>
        <dbReference type="Pfam" id="PF08909"/>
    </source>
</evidence>
<comment type="caution">
    <text evidence="2">The sequence shown here is derived from an EMBL/GenBank/DDBJ whole genome shotgun (WGS) entry which is preliminary data.</text>
</comment>
<organism evidence="2 3">
    <name type="scientific">Enhygromyxa salina</name>
    <dbReference type="NCBI Taxonomy" id="215803"/>
    <lineage>
        <taxon>Bacteria</taxon>
        <taxon>Pseudomonadati</taxon>
        <taxon>Myxococcota</taxon>
        <taxon>Polyangia</taxon>
        <taxon>Nannocystales</taxon>
        <taxon>Nannocystaceae</taxon>
        <taxon>Enhygromyxa</taxon>
    </lineage>
</organism>
<feature type="domain" description="DUF1854" evidence="1">
    <location>
        <begin position="38"/>
        <end position="163"/>
    </location>
</feature>
<keyword evidence="3" id="KW-1185">Reference proteome</keyword>